<sequence length="142" mass="15794">MNGFETRCRRAILKLSVGMWFRNSTSARGVETQRAISKLSVDARCRNSACGFKTRRQCAVSKLNIGARCRNLACDIETRHQRAVSKLSVGARVFKCNVDARFQNSMSARCQNSALAGSFETQRWSAVSKGVRFQNSASTCVF</sequence>
<dbReference type="EMBL" id="JAUHHV010000008">
    <property type="protein sequence ID" value="KAK1416254.1"/>
    <property type="molecule type" value="Genomic_DNA"/>
</dbReference>
<evidence type="ECO:0000313" key="2">
    <source>
        <dbReference type="EMBL" id="KAK1416251.1"/>
    </source>
</evidence>
<evidence type="ECO:0000313" key="3">
    <source>
        <dbReference type="EMBL" id="KAK1416253.1"/>
    </source>
</evidence>
<dbReference type="Proteomes" id="UP001229421">
    <property type="component" value="Unassembled WGS sequence"/>
</dbReference>
<proteinExistence type="predicted"/>
<dbReference type="EMBL" id="JAUHHV010000008">
    <property type="protein sequence ID" value="KAK1416256.1"/>
    <property type="molecule type" value="Genomic_DNA"/>
</dbReference>
<dbReference type="EMBL" id="JAUHHV010000008">
    <property type="protein sequence ID" value="KAK1416253.1"/>
    <property type="molecule type" value="Genomic_DNA"/>
</dbReference>
<gene>
    <name evidence="1" type="ORF">QVD17_32039</name>
    <name evidence="2" type="ORF">QVD17_32040</name>
    <name evidence="3" type="ORF">QVD17_32042</name>
    <name evidence="4" type="ORF">QVD17_32043</name>
    <name evidence="5" type="ORF">QVD17_32044</name>
    <name evidence="6" type="ORF">QVD17_32045</name>
</gene>
<protein>
    <submittedName>
        <fullName evidence="1">Uncharacterized protein</fullName>
    </submittedName>
</protein>
<organism evidence="1 7">
    <name type="scientific">Tagetes erecta</name>
    <name type="common">African marigold</name>
    <dbReference type="NCBI Taxonomy" id="13708"/>
    <lineage>
        <taxon>Eukaryota</taxon>
        <taxon>Viridiplantae</taxon>
        <taxon>Streptophyta</taxon>
        <taxon>Embryophyta</taxon>
        <taxon>Tracheophyta</taxon>
        <taxon>Spermatophyta</taxon>
        <taxon>Magnoliopsida</taxon>
        <taxon>eudicotyledons</taxon>
        <taxon>Gunneridae</taxon>
        <taxon>Pentapetalae</taxon>
        <taxon>asterids</taxon>
        <taxon>campanulids</taxon>
        <taxon>Asterales</taxon>
        <taxon>Asteraceae</taxon>
        <taxon>Asteroideae</taxon>
        <taxon>Heliantheae alliance</taxon>
        <taxon>Tageteae</taxon>
        <taxon>Tagetes</taxon>
    </lineage>
</organism>
<evidence type="ECO:0000313" key="7">
    <source>
        <dbReference type="Proteomes" id="UP001229421"/>
    </source>
</evidence>
<dbReference type="EMBL" id="JAUHHV010000008">
    <property type="protein sequence ID" value="KAK1416255.1"/>
    <property type="molecule type" value="Genomic_DNA"/>
</dbReference>
<reference evidence="1" key="1">
    <citation type="journal article" date="2023" name="bioRxiv">
        <title>Improved chromosome-level genome assembly for marigold (Tagetes erecta).</title>
        <authorList>
            <person name="Jiang F."/>
            <person name="Yuan L."/>
            <person name="Wang S."/>
            <person name="Wang H."/>
            <person name="Xu D."/>
            <person name="Wang A."/>
            <person name="Fan W."/>
        </authorList>
    </citation>
    <scope>NUCLEOTIDE SEQUENCE</scope>
    <source>
        <strain evidence="1">WSJ</strain>
        <tissue evidence="1">Leaf</tissue>
    </source>
</reference>
<keyword evidence="7" id="KW-1185">Reference proteome</keyword>
<name>A0AAD8NHL7_TARER</name>
<dbReference type="EMBL" id="JAUHHV010000008">
    <property type="protein sequence ID" value="KAK1416251.1"/>
    <property type="molecule type" value="Genomic_DNA"/>
</dbReference>
<evidence type="ECO:0000313" key="4">
    <source>
        <dbReference type="EMBL" id="KAK1416254.1"/>
    </source>
</evidence>
<evidence type="ECO:0000313" key="1">
    <source>
        <dbReference type="EMBL" id="KAK1416250.1"/>
    </source>
</evidence>
<evidence type="ECO:0000313" key="5">
    <source>
        <dbReference type="EMBL" id="KAK1416255.1"/>
    </source>
</evidence>
<comment type="caution">
    <text evidence="1">The sequence shown here is derived from an EMBL/GenBank/DDBJ whole genome shotgun (WGS) entry which is preliminary data.</text>
</comment>
<dbReference type="EMBL" id="JAUHHV010000008">
    <property type="protein sequence ID" value="KAK1416250.1"/>
    <property type="molecule type" value="Genomic_DNA"/>
</dbReference>
<dbReference type="AlphaFoldDB" id="A0AAD8NHL7"/>
<evidence type="ECO:0000313" key="6">
    <source>
        <dbReference type="EMBL" id="KAK1416256.1"/>
    </source>
</evidence>
<accession>A0AAD8NHL7</accession>